<evidence type="ECO:0000313" key="1">
    <source>
        <dbReference type="EMBL" id="VDC32245.1"/>
    </source>
</evidence>
<sequence length="166" mass="18056">MTLVDIISKKEGPRREDERARNMLQANRGAVTQIADHLTQGGYSAGKRAKAAAANAAPAPEGKLFYDVSGRSRISADSGDIRVRVSVNNRVVAYDSGSGKQVHMLGEIRRQEDTRYFALASRENGFFSGLPDEITEKISELDGQIIDQACPESLLAAEISERLGFS</sequence>
<organism evidence="1 2">
    <name type="scientific">Pseudogemmobacter humi</name>
    <dbReference type="NCBI Taxonomy" id="2483812"/>
    <lineage>
        <taxon>Bacteria</taxon>
        <taxon>Pseudomonadati</taxon>
        <taxon>Pseudomonadota</taxon>
        <taxon>Alphaproteobacteria</taxon>
        <taxon>Rhodobacterales</taxon>
        <taxon>Paracoccaceae</taxon>
        <taxon>Pseudogemmobacter</taxon>
    </lineage>
</organism>
<dbReference type="Proteomes" id="UP000277498">
    <property type="component" value="Unassembled WGS sequence"/>
</dbReference>
<evidence type="ECO:0000313" key="2">
    <source>
        <dbReference type="Proteomes" id="UP000277498"/>
    </source>
</evidence>
<keyword evidence="2" id="KW-1185">Reference proteome</keyword>
<protein>
    <submittedName>
        <fullName evidence="1">Uncharacterized protein</fullName>
    </submittedName>
</protein>
<dbReference type="EMBL" id="UXAW01000091">
    <property type="protein sequence ID" value="VDC32245.1"/>
    <property type="molecule type" value="Genomic_DNA"/>
</dbReference>
<name>A0A3P5XPC1_9RHOB</name>
<reference evidence="1 2" key="1">
    <citation type="submission" date="2018-11" db="EMBL/GenBank/DDBJ databases">
        <authorList>
            <person name="Criscuolo A."/>
        </authorList>
    </citation>
    <scope>NUCLEOTIDE SEQUENCE [LARGE SCALE GENOMIC DNA]</scope>
    <source>
        <strain evidence="1">ACIP111625</strain>
    </source>
</reference>
<proteinExistence type="predicted"/>
<accession>A0A3P5XPC1</accession>
<dbReference type="AlphaFoldDB" id="A0A3P5XPC1"/>
<gene>
    <name evidence="1" type="ORF">XINFAN_03339</name>
</gene>